<gene>
    <name evidence="2" type="ORF">Cni_G13671</name>
</gene>
<feature type="region of interest" description="Disordered" evidence="1">
    <location>
        <begin position="1"/>
        <end position="26"/>
    </location>
</feature>
<dbReference type="Proteomes" id="UP001327560">
    <property type="component" value="Chromosome 4"/>
</dbReference>
<evidence type="ECO:0000256" key="1">
    <source>
        <dbReference type="SAM" id="MobiDB-lite"/>
    </source>
</evidence>
<proteinExistence type="predicted"/>
<keyword evidence="3" id="KW-1185">Reference proteome</keyword>
<feature type="compositionally biased region" description="Basic and acidic residues" evidence="1">
    <location>
        <begin position="1"/>
        <end position="22"/>
    </location>
</feature>
<name>A0AAQ3QD96_9LILI</name>
<sequence>MDSGQRDKKEEMKEQSKKEEIRSTGGLVLKEREVHMIDSGTQKISKVVSNEKGNKGKKKLHKENESMEIELLKGDMEIENVRFNAKMDCYKKQKEEIVRKSNEEELKLLVAKLSSSFERILDLILKLQEVKGRMVLRQEEELKMIQI</sequence>
<protein>
    <submittedName>
        <fullName evidence="2">Nucleotide exchange factor GrpE</fullName>
    </submittedName>
</protein>
<evidence type="ECO:0000313" key="2">
    <source>
        <dbReference type="EMBL" id="WOL04948.1"/>
    </source>
</evidence>
<reference evidence="2 3" key="1">
    <citation type="submission" date="2023-10" db="EMBL/GenBank/DDBJ databases">
        <title>Chromosome-scale genome assembly provides insights into flower coloration mechanisms of Canna indica.</title>
        <authorList>
            <person name="Li C."/>
        </authorList>
    </citation>
    <scope>NUCLEOTIDE SEQUENCE [LARGE SCALE GENOMIC DNA]</scope>
    <source>
        <tissue evidence="2">Flower</tissue>
    </source>
</reference>
<dbReference type="AlphaFoldDB" id="A0AAQ3QD96"/>
<dbReference type="EMBL" id="CP136893">
    <property type="protein sequence ID" value="WOL04948.1"/>
    <property type="molecule type" value="Genomic_DNA"/>
</dbReference>
<organism evidence="2 3">
    <name type="scientific">Canna indica</name>
    <name type="common">Indian-shot</name>
    <dbReference type="NCBI Taxonomy" id="4628"/>
    <lineage>
        <taxon>Eukaryota</taxon>
        <taxon>Viridiplantae</taxon>
        <taxon>Streptophyta</taxon>
        <taxon>Embryophyta</taxon>
        <taxon>Tracheophyta</taxon>
        <taxon>Spermatophyta</taxon>
        <taxon>Magnoliopsida</taxon>
        <taxon>Liliopsida</taxon>
        <taxon>Zingiberales</taxon>
        <taxon>Cannaceae</taxon>
        <taxon>Canna</taxon>
    </lineage>
</organism>
<evidence type="ECO:0000313" key="3">
    <source>
        <dbReference type="Proteomes" id="UP001327560"/>
    </source>
</evidence>
<accession>A0AAQ3QD96</accession>